<organism evidence="1 2">
    <name type="scientific">Meloidogyne enterolobii</name>
    <name type="common">Root-knot nematode worm</name>
    <name type="synonym">Meloidogyne mayaguensis</name>
    <dbReference type="NCBI Taxonomy" id="390850"/>
    <lineage>
        <taxon>Eukaryota</taxon>
        <taxon>Metazoa</taxon>
        <taxon>Ecdysozoa</taxon>
        <taxon>Nematoda</taxon>
        <taxon>Chromadorea</taxon>
        <taxon>Rhabditida</taxon>
        <taxon>Tylenchina</taxon>
        <taxon>Tylenchomorpha</taxon>
        <taxon>Tylenchoidea</taxon>
        <taxon>Meloidogynidae</taxon>
        <taxon>Meloidogyninae</taxon>
        <taxon>Meloidogyne</taxon>
    </lineage>
</organism>
<proteinExistence type="predicted"/>
<dbReference type="Proteomes" id="UP001497535">
    <property type="component" value="Unassembled WGS sequence"/>
</dbReference>
<gene>
    <name evidence="1" type="ORF">MENTE1834_LOCUS13222</name>
</gene>
<protein>
    <submittedName>
        <fullName evidence="1">Uncharacterized protein</fullName>
    </submittedName>
</protein>
<reference evidence="1" key="1">
    <citation type="submission" date="2023-11" db="EMBL/GenBank/DDBJ databases">
        <authorList>
            <person name="Poullet M."/>
        </authorList>
    </citation>
    <scope>NUCLEOTIDE SEQUENCE</scope>
    <source>
        <strain evidence="1">E1834</strain>
    </source>
</reference>
<comment type="caution">
    <text evidence="1">The sequence shown here is derived from an EMBL/GenBank/DDBJ whole genome shotgun (WGS) entry which is preliminary data.</text>
</comment>
<sequence>MTFHPKTKNLLAFGSLLFSVAKLTPIQLMISNSGIDPEADDNSSPTNFSSGRREANEGRNLLAFCAAKDILEKSEESPIDSGCVTDTKYIKCSTISTGAILLADILPSLTIKLIAPFTLQTIPFSLRHLLVVNFQILSYLLVAYSNTIFVGILGVVFASLGAGLGEITYLSLSSHFHNDVISFWSSGTGGAGIFGSLAFAALTDHRMLGLNAKQALLAMLVVPTILALTYGFLLQSPPSTHRVWLRWPSFNGMNISIFGRRRTGFSSTTTESFTSSAEDDLQRLLHGDHLDTRQTLRKSVWRKIRMAKPLLRFMVPLAIVYFSEYFINQGLLELLVFNCATSFNLSPMQQYRWYQVLYQLGVFISRSSIKFFPIRASLLPSLALLQILNALLLFFESLNGLAHLPHIILLMFIIFYEGLLGGAAYVNTFSAIHRTVSKANREFCISFATIADSLGIVFAGFSSIYAHNFICDHRW</sequence>
<evidence type="ECO:0000313" key="1">
    <source>
        <dbReference type="EMBL" id="CAK5050138.1"/>
    </source>
</evidence>
<dbReference type="EMBL" id="CAVMJV010000014">
    <property type="protein sequence ID" value="CAK5050138.1"/>
    <property type="molecule type" value="Genomic_DNA"/>
</dbReference>
<accession>A0ACB0YKF6</accession>
<name>A0ACB0YKF6_MELEN</name>
<evidence type="ECO:0000313" key="2">
    <source>
        <dbReference type="Proteomes" id="UP001497535"/>
    </source>
</evidence>
<keyword evidence="2" id="KW-1185">Reference proteome</keyword>